<feature type="transmembrane region" description="Helical" evidence="6">
    <location>
        <begin position="61"/>
        <end position="83"/>
    </location>
</feature>
<evidence type="ECO:0000256" key="4">
    <source>
        <dbReference type="ARBA" id="ARBA00022679"/>
    </source>
</evidence>
<keyword evidence="6" id="KW-0812">Transmembrane</keyword>
<dbReference type="EMBL" id="REFJ01000001">
    <property type="protein sequence ID" value="RMA82579.1"/>
    <property type="molecule type" value="Genomic_DNA"/>
</dbReference>
<dbReference type="InterPro" id="IPR013655">
    <property type="entry name" value="PAS_fold_3"/>
</dbReference>
<feature type="domain" description="PAS" evidence="7">
    <location>
        <begin position="247"/>
        <end position="317"/>
    </location>
</feature>
<dbReference type="SMART" id="SM00086">
    <property type="entry name" value="PAC"/>
    <property type="match status" value="2"/>
</dbReference>
<dbReference type="EC" id="2.7.13.3" evidence="2"/>
<dbReference type="GO" id="GO:0004673">
    <property type="term" value="F:protein histidine kinase activity"/>
    <property type="evidence" value="ECO:0007669"/>
    <property type="project" value="UniProtKB-EC"/>
</dbReference>
<dbReference type="SUPFAM" id="SSF55874">
    <property type="entry name" value="ATPase domain of HSP90 chaperone/DNA topoisomerase II/histidine kinase"/>
    <property type="match status" value="1"/>
</dbReference>
<dbReference type="InterPro" id="IPR036890">
    <property type="entry name" value="HATPase_C_sf"/>
</dbReference>
<keyword evidence="6" id="KW-0472">Membrane</keyword>
<feature type="domain" description="PAC" evidence="8">
    <location>
        <begin position="194"/>
        <end position="246"/>
    </location>
</feature>
<dbReference type="PROSITE" id="PS50113">
    <property type="entry name" value="PAC"/>
    <property type="match status" value="2"/>
</dbReference>
<evidence type="ECO:0000313" key="10">
    <source>
        <dbReference type="Proteomes" id="UP000267187"/>
    </source>
</evidence>
<dbReference type="CDD" id="cd00130">
    <property type="entry name" value="PAS"/>
    <property type="match status" value="2"/>
</dbReference>
<dbReference type="Proteomes" id="UP000267187">
    <property type="component" value="Unassembled WGS sequence"/>
</dbReference>
<evidence type="ECO:0000256" key="1">
    <source>
        <dbReference type="ARBA" id="ARBA00000085"/>
    </source>
</evidence>
<evidence type="ECO:0000259" key="7">
    <source>
        <dbReference type="PROSITE" id="PS50112"/>
    </source>
</evidence>
<keyword evidence="4" id="KW-0808">Transferase</keyword>
<organism evidence="9 10">
    <name type="scientific">Umboniibacter marinipuniceus</name>
    <dbReference type="NCBI Taxonomy" id="569599"/>
    <lineage>
        <taxon>Bacteria</taxon>
        <taxon>Pseudomonadati</taxon>
        <taxon>Pseudomonadota</taxon>
        <taxon>Gammaproteobacteria</taxon>
        <taxon>Cellvibrionales</taxon>
        <taxon>Cellvibrionaceae</taxon>
        <taxon>Umboniibacter</taxon>
    </lineage>
</organism>
<dbReference type="SUPFAM" id="SSF55785">
    <property type="entry name" value="PYP-like sensor domain (PAS domain)"/>
    <property type="match status" value="2"/>
</dbReference>
<evidence type="ECO:0000256" key="5">
    <source>
        <dbReference type="ARBA" id="ARBA00022777"/>
    </source>
</evidence>
<evidence type="ECO:0000256" key="3">
    <source>
        <dbReference type="ARBA" id="ARBA00022553"/>
    </source>
</evidence>
<keyword evidence="5" id="KW-0418">Kinase</keyword>
<feature type="transmembrane region" description="Helical" evidence="6">
    <location>
        <begin position="7"/>
        <end position="29"/>
    </location>
</feature>
<dbReference type="PROSITE" id="PS50112">
    <property type="entry name" value="PAS"/>
    <property type="match status" value="2"/>
</dbReference>
<dbReference type="InterPro" id="IPR000014">
    <property type="entry name" value="PAS"/>
</dbReference>
<dbReference type="OrthoDB" id="9808408at2"/>
<sequence length="608" mass="68408">MQFVSDYQLAMVLAITLWAVVGLGTFIISVFVKRLVHSSVLCIIISGASLAACYSLGATAILLTLAFFSTIVLIGIGFLGLFLSGSQSHFQLTNSEDDQEILPIKSELPADFPSDLLTPFLLEGTICGIYIFDVSTTTTVYVNSQFSKITGFSLEELKVVQSGLGLLHNFHRDDLKDVEQHIQALVSSKPGACFDIHCRYRHRDGSWIHCLARDIVIHTNAGKAKYLIGTFVDVSQLHQERAELDKLSARYSATFEYAPVGIAHVSLDGKFLRANSTLKKLLGYSDTELDNLTLMDITHPDDLKKDLDLLNSLIEGEIPRYKMDKRYFNARNQVIWIELTVAAVRQNNGEVDYFISIIRDITHHKLIAHELKEANSAFTRFVTSSPFLLEQPIAAIGAMAARIENKIVQRQKDEELLFIPGVAQISKVTDELTNRLNNLLDLVRFNPQLIQIENASLEEIIKFSRTQTVLAPGYPRCRVNCDENTLVPVDRSSFVKLISHLTMNIEQMRTSTDSQIMEVNISCYPEEWHQRMVIELRCTGFELTPEFKQLMLRAYDFQDENQLDEVGLRFAIIRQIVRAHKGQLNVDTDNSDGFSMTIALPTGTPLPN</sequence>
<comment type="catalytic activity">
    <reaction evidence="1">
        <text>ATP + protein L-histidine = ADP + protein N-phospho-L-histidine.</text>
        <dbReference type="EC" id="2.7.13.3"/>
    </reaction>
</comment>
<evidence type="ECO:0000256" key="6">
    <source>
        <dbReference type="SAM" id="Phobius"/>
    </source>
</evidence>
<feature type="domain" description="PAS" evidence="7">
    <location>
        <begin position="121"/>
        <end position="189"/>
    </location>
</feature>
<proteinExistence type="predicted"/>
<dbReference type="AlphaFoldDB" id="A0A3M0AG36"/>
<evidence type="ECO:0000259" key="8">
    <source>
        <dbReference type="PROSITE" id="PS50113"/>
    </source>
</evidence>
<name>A0A3M0AG36_9GAMM</name>
<dbReference type="Pfam" id="PF08447">
    <property type="entry name" value="PAS_3"/>
    <property type="match status" value="2"/>
</dbReference>
<gene>
    <name evidence="9" type="ORF">DFR27_0530</name>
</gene>
<comment type="caution">
    <text evidence="9">The sequence shown here is derived from an EMBL/GenBank/DDBJ whole genome shotgun (WGS) entry which is preliminary data.</text>
</comment>
<dbReference type="PANTHER" id="PTHR43304:SF1">
    <property type="entry name" value="PAC DOMAIN-CONTAINING PROTEIN"/>
    <property type="match status" value="1"/>
</dbReference>
<dbReference type="InterPro" id="IPR000700">
    <property type="entry name" value="PAS-assoc_C"/>
</dbReference>
<dbReference type="InterPro" id="IPR035965">
    <property type="entry name" value="PAS-like_dom_sf"/>
</dbReference>
<dbReference type="SMART" id="SM00091">
    <property type="entry name" value="PAS"/>
    <property type="match status" value="2"/>
</dbReference>
<dbReference type="RefSeq" id="WP_121875902.1">
    <property type="nucleotide sequence ID" value="NZ_REFJ01000001.1"/>
</dbReference>
<dbReference type="InterPro" id="IPR052162">
    <property type="entry name" value="Sensor_kinase/Photoreceptor"/>
</dbReference>
<feature type="transmembrane region" description="Helical" evidence="6">
    <location>
        <begin position="35"/>
        <end position="54"/>
    </location>
</feature>
<evidence type="ECO:0000313" key="9">
    <source>
        <dbReference type="EMBL" id="RMA82579.1"/>
    </source>
</evidence>
<feature type="domain" description="PAC" evidence="8">
    <location>
        <begin position="321"/>
        <end position="373"/>
    </location>
</feature>
<evidence type="ECO:0000256" key="2">
    <source>
        <dbReference type="ARBA" id="ARBA00012438"/>
    </source>
</evidence>
<reference evidence="9 10" key="1">
    <citation type="submission" date="2018-10" db="EMBL/GenBank/DDBJ databases">
        <title>Genomic Encyclopedia of Type Strains, Phase IV (KMG-IV): sequencing the most valuable type-strain genomes for metagenomic binning, comparative biology and taxonomic classification.</title>
        <authorList>
            <person name="Goeker M."/>
        </authorList>
    </citation>
    <scope>NUCLEOTIDE SEQUENCE [LARGE SCALE GENOMIC DNA]</scope>
    <source>
        <strain evidence="9 10">DSM 25080</strain>
    </source>
</reference>
<protein>
    <recommendedName>
        <fullName evidence="2">histidine kinase</fullName>
        <ecNumber evidence="2">2.7.13.3</ecNumber>
    </recommendedName>
</protein>
<keyword evidence="6" id="KW-1133">Transmembrane helix</keyword>
<keyword evidence="3" id="KW-0597">Phosphoprotein</keyword>
<accession>A0A3M0AG36</accession>
<keyword evidence="10" id="KW-1185">Reference proteome</keyword>
<dbReference type="NCBIfam" id="TIGR00229">
    <property type="entry name" value="sensory_box"/>
    <property type="match status" value="2"/>
</dbReference>
<dbReference type="PANTHER" id="PTHR43304">
    <property type="entry name" value="PHYTOCHROME-LIKE PROTEIN CPH1"/>
    <property type="match status" value="1"/>
</dbReference>
<dbReference type="InterPro" id="IPR001610">
    <property type="entry name" value="PAC"/>
</dbReference>
<dbReference type="Gene3D" id="3.30.450.20">
    <property type="entry name" value="PAS domain"/>
    <property type="match status" value="2"/>
</dbReference>
<dbReference type="Gene3D" id="3.30.565.10">
    <property type="entry name" value="Histidine kinase-like ATPase, C-terminal domain"/>
    <property type="match status" value="1"/>
</dbReference>